<accession>A0A972K4S7</accession>
<proteinExistence type="predicted"/>
<keyword evidence="1" id="KW-1133">Transmembrane helix</keyword>
<keyword evidence="1" id="KW-0472">Membrane</keyword>
<evidence type="ECO:0000313" key="2">
    <source>
        <dbReference type="EMBL" id="NOU96322.1"/>
    </source>
</evidence>
<gene>
    <name evidence="2" type="ORF">GC093_24340</name>
</gene>
<feature type="transmembrane region" description="Helical" evidence="1">
    <location>
        <begin position="30"/>
        <end position="46"/>
    </location>
</feature>
<dbReference type="EMBL" id="WHOD01000097">
    <property type="protein sequence ID" value="NOU96322.1"/>
    <property type="molecule type" value="Genomic_DNA"/>
</dbReference>
<feature type="transmembrane region" description="Helical" evidence="1">
    <location>
        <begin position="7"/>
        <end position="24"/>
    </location>
</feature>
<keyword evidence="1" id="KW-0812">Transmembrane</keyword>
<dbReference type="RefSeq" id="WP_171654557.1">
    <property type="nucleotide sequence ID" value="NZ_WHOD01000097.1"/>
</dbReference>
<keyword evidence="3" id="KW-1185">Reference proteome</keyword>
<evidence type="ECO:0000313" key="3">
    <source>
        <dbReference type="Proteomes" id="UP000641588"/>
    </source>
</evidence>
<comment type="caution">
    <text evidence="2">The sequence shown here is derived from an EMBL/GenBank/DDBJ whole genome shotgun (WGS) entry which is preliminary data.</text>
</comment>
<dbReference type="AlphaFoldDB" id="A0A972K4S7"/>
<evidence type="ECO:0000256" key="1">
    <source>
        <dbReference type="SAM" id="Phobius"/>
    </source>
</evidence>
<name>A0A972K4S7_9BACL</name>
<protein>
    <submittedName>
        <fullName evidence="2">Uncharacterized protein</fullName>
    </submittedName>
</protein>
<dbReference type="Proteomes" id="UP000641588">
    <property type="component" value="Unassembled WGS sequence"/>
</dbReference>
<reference evidence="2" key="1">
    <citation type="submission" date="2019-10" db="EMBL/GenBank/DDBJ databases">
        <title>Description of Paenibacillus glebae sp. nov.</title>
        <authorList>
            <person name="Carlier A."/>
            <person name="Qi S."/>
        </authorList>
    </citation>
    <scope>NUCLEOTIDE SEQUENCE</scope>
    <source>
        <strain evidence="2">LMG 31456</strain>
    </source>
</reference>
<sequence length="191" mass="21457">MSKKQTSLLFIYIFAFLALIGVAILLQSALYLYAASALPILIVIALPDSRKNQYIRGEKDLKAVRIYKQSSEDDPLLIITFQHGFIRWNSKKLYFHLNDIQPAPHPQELANENHASLSVLGFDLTTHPSKTGWIGIDLTQLALRTANLSYTTDEITRLVIPMRDLEETALQMMSATNTVPLSKNKNKSISA</sequence>
<organism evidence="2 3">
    <name type="scientific">Paenibacillus foliorum</name>
    <dbReference type="NCBI Taxonomy" id="2654974"/>
    <lineage>
        <taxon>Bacteria</taxon>
        <taxon>Bacillati</taxon>
        <taxon>Bacillota</taxon>
        <taxon>Bacilli</taxon>
        <taxon>Bacillales</taxon>
        <taxon>Paenibacillaceae</taxon>
        <taxon>Paenibacillus</taxon>
    </lineage>
</organism>